<dbReference type="EMBL" id="JBHTNZ010000083">
    <property type="protein sequence ID" value="MFD1464191.1"/>
    <property type="molecule type" value="Genomic_DNA"/>
</dbReference>
<accession>A0ABW4DK40</accession>
<reference evidence="2" key="1">
    <citation type="journal article" date="2019" name="Int. J. Syst. Evol. Microbiol.">
        <title>The Global Catalogue of Microorganisms (GCM) 10K type strain sequencing project: providing services to taxonomists for standard genome sequencing and annotation.</title>
        <authorList>
            <consortium name="The Broad Institute Genomics Platform"/>
            <consortium name="The Broad Institute Genome Sequencing Center for Infectious Disease"/>
            <person name="Wu L."/>
            <person name="Ma J."/>
        </authorList>
    </citation>
    <scope>NUCLEOTIDE SEQUENCE [LARGE SCALE GENOMIC DNA]</scope>
    <source>
        <strain evidence="2">CCM 9147</strain>
    </source>
</reference>
<dbReference type="RefSeq" id="WP_229526189.1">
    <property type="nucleotide sequence ID" value="NZ_JAFFQR010000112.1"/>
</dbReference>
<evidence type="ECO:0000313" key="1">
    <source>
        <dbReference type="EMBL" id="MFD1464191.1"/>
    </source>
</evidence>
<keyword evidence="2" id="KW-1185">Reference proteome</keyword>
<sequence length="112" mass="12450">MKVKQITWVLAVLTVSAVAFTGIITSNVNADSDTLRKSESVTYEPVPADVIEQLNHPDRIKTKDGLFVKTKTLQAENPFSQNEVVYDVSETTDKTKVIVAYDATYIKEEGIE</sequence>
<organism evidence="1 2">
    <name type="scientific">Paenibacillus farraposensis</name>
    <dbReference type="NCBI Taxonomy" id="2807095"/>
    <lineage>
        <taxon>Bacteria</taxon>
        <taxon>Bacillati</taxon>
        <taxon>Bacillota</taxon>
        <taxon>Bacilli</taxon>
        <taxon>Bacillales</taxon>
        <taxon>Paenibacillaceae</taxon>
        <taxon>Paenibacillus</taxon>
    </lineage>
</organism>
<dbReference type="Proteomes" id="UP001597340">
    <property type="component" value="Unassembled WGS sequence"/>
</dbReference>
<protein>
    <submittedName>
        <fullName evidence="1">Uncharacterized protein</fullName>
    </submittedName>
</protein>
<name>A0ABW4DK40_9BACL</name>
<gene>
    <name evidence="1" type="ORF">ACFQ5D_23340</name>
</gene>
<proteinExistence type="predicted"/>
<comment type="caution">
    <text evidence="1">The sequence shown here is derived from an EMBL/GenBank/DDBJ whole genome shotgun (WGS) entry which is preliminary data.</text>
</comment>
<evidence type="ECO:0000313" key="2">
    <source>
        <dbReference type="Proteomes" id="UP001597340"/>
    </source>
</evidence>